<reference evidence="2 4" key="2">
    <citation type="submission" date="2015-07" db="EMBL/GenBank/DDBJ databases">
        <title>Whole genome sequence of Ardenticatena maritima DSM 23922.</title>
        <authorList>
            <person name="Hemp J."/>
            <person name="Ward L.M."/>
            <person name="Pace L.A."/>
            <person name="Fischer W.W."/>
        </authorList>
    </citation>
    <scope>NUCLEOTIDE SEQUENCE [LARGE SCALE GENOMIC DNA]</scope>
    <source>
        <strain evidence="2 4">110S</strain>
    </source>
</reference>
<dbReference type="EMBL" id="LGKN01000003">
    <property type="protein sequence ID" value="KPL89393.1"/>
    <property type="molecule type" value="Genomic_DNA"/>
</dbReference>
<dbReference type="RefSeq" id="WP_054493334.1">
    <property type="nucleotide sequence ID" value="NZ_BBZA01000158.1"/>
</dbReference>
<name>A0A0M8KA06_9CHLR</name>
<evidence type="ECO:0000313" key="1">
    <source>
        <dbReference type="EMBL" id="GAP63509.1"/>
    </source>
</evidence>
<protein>
    <submittedName>
        <fullName evidence="1">Uncharacterized protein</fullName>
    </submittedName>
</protein>
<proteinExistence type="predicted"/>
<accession>A0A0M8KA06</accession>
<dbReference type="AlphaFoldDB" id="A0A0M8KA06"/>
<reference evidence="3" key="3">
    <citation type="submission" date="2015-08" db="EMBL/GenBank/DDBJ databases">
        <title>Draft Genome Sequence of a Heterotrophic Facultative Anaerobic Bacterium Ardenticatena maritima Strain 110S.</title>
        <authorList>
            <person name="Kawaichi S."/>
            <person name="Yoshida T."/>
            <person name="Sako Y."/>
            <person name="Nakamura R."/>
        </authorList>
    </citation>
    <scope>NUCLEOTIDE SEQUENCE [LARGE SCALE GENOMIC DNA]</scope>
    <source>
        <strain evidence="3">110S</strain>
    </source>
</reference>
<keyword evidence="3" id="KW-1185">Reference proteome</keyword>
<dbReference type="Proteomes" id="UP000037784">
    <property type="component" value="Unassembled WGS sequence"/>
</dbReference>
<sequence>MESQGLSRVTMYVPNGTPEDLLLAKIFEHTEVLAAYASDWMAAALWGWVPPEWAYLRVAAVGVAYQPEVFEALQTLWQHMEARFKSLLPSPEELKQKDSEFRQKP</sequence>
<comment type="caution">
    <text evidence="1">The sequence shown here is derived from an EMBL/GenBank/DDBJ whole genome shotgun (WGS) entry which is preliminary data.</text>
</comment>
<dbReference type="EMBL" id="BBZA01000158">
    <property type="protein sequence ID" value="GAP63509.1"/>
    <property type="molecule type" value="Genomic_DNA"/>
</dbReference>
<dbReference type="InParanoid" id="A0A0M8KA06"/>
<evidence type="ECO:0000313" key="4">
    <source>
        <dbReference type="Proteomes" id="UP000050502"/>
    </source>
</evidence>
<reference evidence="1 3" key="1">
    <citation type="journal article" date="2015" name="Genome Announc.">
        <title>Draft Genome Sequence of a Heterotrophic Facultative Anaerobic Thermophilic Bacterium, Ardenticatena maritima Strain 110ST.</title>
        <authorList>
            <person name="Kawaichi S."/>
            <person name="Yoshida T."/>
            <person name="Sako Y."/>
            <person name="Nakamura R."/>
        </authorList>
    </citation>
    <scope>NUCLEOTIDE SEQUENCE [LARGE SCALE GENOMIC DNA]</scope>
    <source>
        <strain evidence="1 3">110S</strain>
    </source>
</reference>
<organism evidence="1 3">
    <name type="scientific">Ardenticatena maritima</name>
    <dbReference type="NCBI Taxonomy" id="872965"/>
    <lineage>
        <taxon>Bacteria</taxon>
        <taxon>Bacillati</taxon>
        <taxon>Chloroflexota</taxon>
        <taxon>Ardenticatenia</taxon>
        <taxon>Ardenticatenales</taxon>
        <taxon>Ardenticatenaceae</taxon>
        <taxon>Ardenticatena</taxon>
    </lineage>
</organism>
<gene>
    <name evidence="1" type="ORF">ARMA_1932</name>
    <name evidence="2" type="ORF">SE16_02760</name>
</gene>
<dbReference type="Proteomes" id="UP000050502">
    <property type="component" value="Unassembled WGS sequence"/>
</dbReference>
<evidence type="ECO:0000313" key="2">
    <source>
        <dbReference type="EMBL" id="KPL89393.1"/>
    </source>
</evidence>
<evidence type="ECO:0000313" key="3">
    <source>
        <dbReference type="Proteomes" id="UP000037784"/>
    </source>
</evidence>